<keyword evidence="1" id="KW-0444">Lipid biosynthesis</keyword>
<feature type="non-terminal residue" evidence="3">
    <location>
        <position position="377"/>
    </location>
</feature>
<dbReference type="PANTHER" id="PTHR11011">
    <property type="entry name" value="MALE STERILITY PROTEIN 2-RELATED"/>
    <property type="match status" value="1"/>
</dbReference>
<dbReference type="GO" id="GO:0010345">
    <property type="term" value="P:suberin biosynthetic process"/>
    <property type="evidence" value="ECO:0007669"/>
    <property type="project" value="TreeGrafter"/>
</dbReference>
<dbReference type="SUPFAM" id="SSF51735">
    <property type="entry name" value="NAD(P)-binding Rossmann-fold domains"/>
    <property type="match status" value="1"/>
</dbReference>
<dbReference type="Gene3D" id="3.40.50.720">
    <property type="entry name" value="NAD(P)-binding Rossmann-like Domain"/>
    <property type="match status" value="1"/>
</dbReference>
<comment type="catalytic activity">
    <reaction evidence="1">
        <text>a long-chain fatty acyl-CoA + 2 NADPH + 2 H(+) = a long-chain primary fatty alcohol + 2 NADP(+) + CoA</text>
        <dbReference type="Rhea" id="RHEA:52716"/>
        <dbReference type="ChEBI" id="CHEBI:15378"/>
        <dbReference type="ChEBI" id="CHEBI:57287"/>
        <dbReference type="ChEBI" id="CHEBI:57783"/>
        <dbReference type="ChEBI" id="CHEBI:58349"/>
        <dbReference type="ChEBI" id="CHEBI:77396"/>
        <dbReference type="ChEBI" id="CHEBI:83139"/>
        <dbReference type="EC" id="1.2.1.84"/>
    </reaction>
</comment>
<dbReference type="EMBL" id="LSRQ01000073">
    <property type="protein sequence ID" value="OAY85616.1"/>
    <property type="molecule type" value="Genomic_DNA"/>
</dbReference>
<dbReference type="Pfam" id="PF07993">
    <property type="entry name" value="NAD_binding_4"/>
    <property type="match status" value="1"/>
</dbReference>
<dbReference type="InterPro" id="IPR013120">
    <property type="entry name" value="FAR_NAD-bd"/>
</dbReference>
<comment type="function">
    <text evidence="1">Catalyzes the reduction of fatty acyl-CoA to fatty alcohols.</text>
</comment>
<dbReference type="GO" id="GO:0035336">
    <property type="term" value="P:long-chain fatty-acyl-CoA metabolic process"/>
    <property type="evidence" value="ECO:0007669"/>
    <property type="project" value="TreeGrafter"/>
</dbReference>
<dbReference type="InterPro" id="IPR036291">
    <property type="entry name" value="NAD(P)-bd_dom_sf"/>
</dbReference>
<evidence type="ECO:0000313" key="4">
    <source>
        <dbReference type="Proteomes" id="UP000092600"/>
    </source>
</evidence>
<name>A0A199W8Q2_ANACO</name>
<dbReference type="PANTHER" id="PTHR11011:SF110">
    <property type="entry name" value="FATTY ACYL-COA REDUCTASE"/>
    <property type="match status" value="1"/>
</dbReference>
<evidence type="ECO:0000259" key="2">
    <source>
        <dbReference type="Pfam" id="PF07993"/>
    </source>
</evidence>
<feature type="domain" description="Thioester reductase (TE)" evidence="2">
    <location>
        <begin position="8"/>
        <end position="298"/>
    </location>
</feature>
<sequence length="377" mass="42639">MARTKSAMFVEKVLRIQPKVKKLYLLVRANDSISAKHQVETEVMQTEVFKILAEKYQGNFPSFFWDKVCPLAGDISVEDLGIYDRNLKETLRDKINVIVHLAANTAFIERYDTALGINTFGVKHVSAFGTRCLKLEMLLHISTAYVTPDNGGVILEQPLSAVKALDRCSILDIEAEMALVQEKLKELTENKASEDTIRLSMKKLGLRRTQTYGWSNTYTFTKAMGEMLFYDLRRHLPLVIFPTIVTSTCKEPFPGWIEGVRTTDAFITGYGMGHLKYIPADVTTILDLVPGDLVVNAMLTIIGNSYNESSVFIYQIGSSTRNPITIGKMADEAYRYFLRNPCIGSDGRIIKVKEPYFVTTMTGFYIYMTIRNKLPLQ</sequence>
<organism evidence="3 4">
    <name type="scientific">Ananas comosus</name>
    <name type="common">Pineapple</name>
    <name type="synonym">Ananas ananas</name>
    <dbReference type="NCBI Taxonomy" id="4615"/>
    <lineage>
        <taxon>Eukaryota</taxon>
        <taxon>Viridiplantae</taxon>
        <taxon>Streptophyta</taxon>
        <taxon>Embryophyta</taxon>
        <taxon>Tracheophyta</taxon>
        <taxon>Spermatophyta</taxon>
        <taxon>Magnoliopsida</taxon>
        <taxon>Liliopsida</taxon>
        <taxon>Poales</taxon>
        <taxon>Bromeliaceae</taxon>
        <taxon>Bromelioideae</taxon>
        <taxon>Ananas</taxon>
    </lineage>
</organism>
<dbReference type="GO" id="GO:0102965">
    <property type="term" value="F:alcohol-forming long-chain fatty acyl-CoA reductase activity"/>
    <property type="evidence" value="ECO:0007669"/>
    <property type="project" value="UniProtKB-EC"/>
</dbReference>
<comment type="caution">
    <text evidence="3">The sequence shown here is derived from an EMBL/GenBank/DDBJ whole genome shotgun (WGS) entry which is preliminary data.</text>
</comment>
<dbReference type="EC" id="1.2.1.84" evidence="1"/>
<keyword evidence="1" id="KW-0443">Lipid metabolism</keyword>
<keyword evidence="1" id="KW-0560">Oxidoreductase</keyword>
<evidence type="ECO:0000313" key="3">
    <source>
        <dbReference type="EMBL" id="OAY85616.1"/>
    </source>
</evidence>
<evidence type="ECO:0000256" key="1">
    <source>
        <dbReference type="RuleBase" id="RU363097"/>
    </source>
</evidence>
<dbReference type="CDD" id="cd05236">
    <property type="entry name" value="FAR-N_SDR_e"/>
    <property type="match status" value="1"/>
</dbReference>
<dbReference type="GO" id="GO:0080019">
    <property type="term" value="F:alcohol-forming very long-chain fatty acyl-CoA reductase activity"/>
    <property type="evidence" value="ECO:0007669"/>
    <property type="project" value="InterPro"/>
</dbReference>
<keyword evidence="1" id="KW-0521">NADP</keyword>
<comment type="similarity">
    <text evidence="1">Belongs to the fatty acyl-CoA reductase family.</text>
</comment>
<dbReference type="InterPro" id="IPR026055">
    <property type="entry name" value="FAR"/>
</dbReference>
<accession>A0A199W8Q2</accession>
<reference evidence="3 4" key="1">
    <citation type="journal article" date="2016" name="DNA Res.">
        <title>The draft genome of MD-2 pineapple using hybrid error correction of long reads.</title>
        <authorList>
            <person name="Redwan R.M."/>
            <person name="Saidin A."/>
            <person name="Kumar S.V."/>
        </authorList>
    </citation>
    <scope>NUCLEOTIDE SEQUENCE [LARGE SCALE GENOMIC DNA]</scope>
    <source>
        <strain evidence="4">cv. MD2</strain>
        <tissue evidence="3">Leaf</tissue>
    </source>
</reference>
<gene>
    <name evidence="3" type="ORF">ACMD2_14810</name>
</gene>
<proteinExistence type="inferred from homology"/>
<dbReference type="STRING" id="4615.A0A199W8Q2"/>
<protein>
    <recommendedName>
        <fullName evidence="1">Fatty acyl-CoA reductase</fullName>
        <ecNumber evidence="1">1.2.1.84</ecNumber>
    </recommendedName>
</protein>
<dbReference type="Proteomes" id="UP000092600">
    <property type="component" value="Unassembled WGS sequence"/>
</dbReference>
<dbReference type="AlphaFoldDB" id="A0A199W8Q2"/>